<organism evidence="1 2">
    <name type="scientific">Brachionus plicatilis</name>
    <name type="common">Marine rotifer</name>
    <name type="synonym">Brachionus muelleri</name>
    <dbReference type="NCBI Taxonomy" id="10195"/>
    <lineage>
        <taxon>Eukaryota</taxon>
        <taxon>Metazoa</taxon>
        <taxon>Spiralia</taxon>
        <taxon>Gnathifera</taxon>
        <taxon>Rotifera</taxon>
        <taxon>Eurotatoria</taxon>
        <taxon>Monogononta</taxon>
        <taxon>Pseudotrocha</taxon>
        <taxon>Ploima</taxon>
        <taxon>Brachionidae</taxon>
        <taxon>Brachionus</taxon>
    </lineage>
</organism>
<evidence type="ECO:0000313" key="2">
    <source>
        <dbReference type="Proteomes" id="UP000276133"/>
    </source>
</evidence>
<keyword evidence="2" id="KW-1185">Reference proteome</keyword>
<gene>
    <name evidence="1" type="ORF">BpHYR1_028324</name>
</gene>
<protein>
    <submittedName>
        <fullName evidence="1">Uncharacterized protein</fullName>
    </submittedName>
</protein>
<proteinExistence type="predicted"/>
<dbReference type="EMBL" id="REGN01004302">
    <property type="protein sequence ID" value="RNA18167.1"/>
    <property type="molecule type" value="Genomic_DNA"/>
</dbReference>
<dbReference type="AlphaFoldDB" id="A0A3M7R3J3"/>
<dbReference type="Proteomes" id="UP000276133">
    <property type="component" value="Unassembled WGS sequence"/>
</dbReference>
<sequence>MEQNLNLLCSYKTSNTKIKKLYNFFSTKCQPVLKIRKKFLLRCNFAEFTQILQTSAVVETKRFSSSISSTKMDEIRLNY</sequence>
<comment type="caution">
    <text evidence="1">The sequence shown here is derived from an EMBL/GenBank/DDBJ whole genome shotgun (WGS) entry which is preliminary data.</text>
</comment>
<accession>A0A3M7R3J3</accession>
<reference evidence="1 2" key="1">
    <citation type="journal article" date="2018" name="Sci. Rep.">
        <title>Genomic signatures of local adaptation to the degree of environmental predictability in rotifers.</title>
        <authorList>
            <person name="Franch-Gras L."/>
            <person name="Hahn C."/>
            <person name="Garcia-Roger E.M."/>
            <person name="Carmona M.J."/>
            <person name="Serra M."/>
            <person name="Gomez A."/>
        </authorList>
    </citation>
    <scope>NUCLEOTIDE SEQUENCE [LARGE SCALE GENOMIC DNA]</scope>
    <source>
        <strain evidence="1">HYR1</strain>
    </source>
</reference>
<evidence type="ECO:0000313" key="1">
    <source>
        <dbReference type="EMBL" id="RNA18167.1"/>
    </source>
</evidence>
<name>A0A3M7R3J3_BRAPC</name>